<keyword evidence="3" id="KW-1185">Reference proteome</keyword>
<organism evidence="2 3">
    <name type="scientific">Taxus chinensis</name>
    <name type="common">Chinese yew</name>
    <name type="synonym">Taxus wallichiana var. chinensis</name>
    <dbReference type="NCBI Taxonomy" id="29808"/>
    <lineage>
        <taxon>Eukaryota</taxon>
        <taxon>Viridiplantae</taxon>
        <taxon>Streptophyta</taxon>
        <taxon>Embryophyta</taxon>
        <taxon>Tracheophyta</taxon>
        <taxon>Spermatophyta</taxon>
        <taxon>Pinopsida</taxon>
        <taxon>Pinidae</taxon>
        <taxon>Conifers II</taxon>
        <taxon>Cupressales</taxon>
        <taxon>Taxaceae</taxon>
        <taxon>Taxus</taxon>
    </lineage>
</organism>
<dbReference type="PANTHER" id="PTHR15682">
    <property type="entry name" value="UNHEALTHY RIBOSOME BIOGENESIS PROTEIN 2 HOMOLOG"/>
    <property type="match status" value="1"/>
</dbReference>
<protein>
    <recommendedName>
        <fullName evidence="1">Nucleolar 27S pre-rRNA processing Urb2/Npa2 C-terminal domain-containing protein</fullName>
    </recommendedName>
</protein>
<reference evidence="2 3" key="1">
    <citation type="journal article" date="2021" name="Nat. Plants">
        <title>The Taxus genome provides insights into paclitaxel biosynthesis.</title>
        <authorList>
            <person name="Xiong X."/>
            <person name="Gou J."/>
            <person name="Liao Q."/>
            <person name="Li Y."/>
            <person name="Zhou Q."/>
            <person name="Bi G."/>
            <person name="Li C."/>
            <person name="Du R."/>
            <person name="Wang X."/>
            <person name="Sun T."/>
            <person name="Guo L."/>
            <person name="Liang H."/>
            <person name="Lu P."/>
            <person name="Wu Y."/>
            <person name="Zhang Z."/>
            <person name="Ro D.K."/>
            <person name="Shang Y."/>
            <person name="Huang S."/>
            <person name="Yan J."/>
        </authorList>
    </citation>
    <scope>NUCLEOTIDE SEQUENCE [LARGE SCALE GENOMIC DNA]</scope>
    <source>
        <strain evidence="2">Ta-2019</strain>
    </source>
</reference>
<dbReference type="Proteomes" id="UP000824469">
    <property type="component" value="Unassembled WGS sequence"/>
</dbReference>
<dbReference type="EMBL" id="JAHRHJ020000006">
    <property type="protein sequence ID" value="KAH9311466.1"/>
    <property type="molecule type" value="Genomic_DNA"/>
</dbReference>
<evidence type="ECO:0000313" key="3">
    <source>
        <dbReference type="Proteomes" id="UP000824469"/>
    </source>
</evidence>
<dbReference type="InterPro" id="IPR052609">
    <property type="entry name" value="Ribosome_Biogenesis_Reg"/>
</dbReference>
<proteinExistence type="predicted"/>
<name>A0AA38L108_TAXCH</name>
<evidence type="ECO:0000259" key="1">
    <source>
        <dbReference type="Pfam" id="PF10441"/>
    </source>
</evidence>
<dbReference type="Pfam" id="PF10441">
    <property type="entry name" value="Urb2"/>
    <property type="match status" value="1"/>
</dbReference>
<feature type="domain" description="Nucleolar 27S pre-rRNA processing Urb2/Npa2 C-terminal" evidence="1">
    <location>
        <begin position="1"/>
        <end position="54"/>
    </location>
</feature>
<dbReference type="GO" id="GO:0042254">
    <property type="term" value="P:ribosome biogenesis"/>
    <property type="evidence" value="ECO:0007669"/>
    <property type="project" value="TreeGrafter"/>
</dbReference>
<comment type="caution">
    <text evidence="2">The sequence shown here is derived from an EMBL/GenBank/DDBJ whole genome shotgun (WGS) entry which is preliminary data.</text>
</comment>
<dbReference type="GO" id="GO:0005730">
    <property type="term" value="C:nucleolus"/>
    <property type="evidence" value="ECO:0007669"/>
    <property type="project" value="TreeGrafter"/>
</dbReference>
<feature type="non-terminal residue" evidence="2">
    <location>
        <position position="1"/>
    </location>
</feature>
<dbReference type="PANTHER" id="PTHR15682:SF2">
    <property type="entry name" value="UNHEALTHY RIBOSOME BIOGENESIS PROTEIN 2 HOMOLOG"/>
    <property type="match status" value="1"/>
</dbReference>
<gene>
    <name evidence="2" type="ORF">KI387_026501</name>
</gene>
<dbReference type="InterPro" id="IPR018849">
    <property type="entry name" value="Urb2/Npa2_C"/>
</dbReference>
<dbReference type="AlphaFoldDB" id="A0AA38L108"/>
<evidence type="ECO:0000313" key="2">
    <source>
        <dbReference type="EMBL" id="KAH9311466.1"/>
    </source>
</evidence>
<accession>A0AA38L108</accession>
<sequence length="55" mass="6263">EIDEALRPGAYALVNACSVEDLKQLHAVLGEGPRRTALQMLKNDYERDFKYRGKI</sequence>